<evidence type="ECO:0000313" key="3">
    <source>
        <dbReference type="Proteomes" id="UP000518300"/>
    </source>
</evidence>
<name>A0A848L938_9BACT</name>
<proteinExistence type="predicted"/>
<organism evidence="2 3">
    <name type="scientific">Pyxidicoccus fallax</name>
    <dbReference type="NCBI Taxonomy" id="394095"/>
    <lineage>
        <taxon>Bacteria</taxon>
        <taxon>Pseudomonadati</taxon>
        <taxon>Myxococcota</taxon>
        <taxon>Myxococcia</taxon>
        <taxon>Myxococcales</taxon>
        <taxon>Cystobacterineae</taxon>
        <taxon>Myxococcaceae</taxon>
        <taxon>Pyxidicoccus</taxon>
    </lineage>
</organism>
<accession>A0A848L938</accession>
<feature type="region of interest" description="Disordered" evidence="1">
    <location>
        <begin position="1"/>
        <end position="53"/>
    </location>
</feature>
<gene>
    <name evidence="2" type="ORF">HG543_00555</name>
</gene>
<evidence type="ECO:0000313" key="2">
    <source>
        <dbReference type="EMBL" id="NMO13365.1"/>
    </source>
</evidence>
<dbReference type="EMBL" id="JABBJJ010000002">
    <property type="protein sequence ID" value="NMO13365.1"/>
    <property type="molecule type" value="Genomic_DNA"/>
</dbReference>
<feature type="compositionally biased region" description="Basic and acidic residues" evidence="1">
    <location>
        <begin position="15"/>
        <end position="36"/>
    </location>
</feature>
<sequence>MSMKVDGGSKASKSHRVEERKPPEPKVETPAPKKLEPSSVRNRLNKDGFEAGSTKPQAQFQNLLGGTTAQTFQPGPVANAGGTPLAQNTTVRNPGPVAQGGPVGQGGTQVSPEVQAAIDEINEFQPQAQGIGLSIALSEHNTNSPEDVAFRRELMNALGADRVAEMMGHVREDSDNGPGLAVNILSAASEAYSPADQGKLVQSLGSEMLGRTLAEGVEYVSNPNAVNPDYRTKLENVAKMLGTLHSQPAGSPGKAEAAGALERIQNGEQYTSAPGVSTAAWLVAHAGSDALKNDFANKYLDEFKANPESLSPEEARAVAWALGSTTGSPSTGGMGPIVNLTHEQRTQFLDKLTTSERYGAPDVDAGANFQADVRAGVNEFLMDVSRINPANFGNTPEARLAARELRIETFQKVSKAVDGDFFAEGAGTHRALANMFAADTEGIVNTSANTSHRLHDREGQALAKFFDHVAFRSEGSREKVTQALQKYLGVGNEQGIVDELAASKGNDAFMADRGNILARNMGFLLGALYQGAEGALKDIGDEHARKKAIVDVMGSLVETAIEASPVSGAYSKIKSGTGDRASVDAVFNWLGDKFAGDVSASKDAVTKLAGSIIEGAWAPFFGDEALQGANPGDLTDMFELINAGVSLADGRSGQPNINIGGAYING</sequence>
<comment type="caution">
    <text evidence="2">The sequence shown here is derived from an EMBL/GenBank/DDBJ whole genome shotgun (WGS) entry which is preliminary data.</text>
</comment>
<reference evidence="2 3" key="1">
    <citation type="submission" date="2020-04" db="EMBL/GenBank/DDBJ databases">
        <title>Draft genome of Pyxidicoccus fallax type strain.</title>
        <authorList>
            <person name="Whitworth D.E."/>
        </authorList>
    </citation>
    <scope>NUCLEOTIDE SEQUENCE [LARGE SCALE GENOMIC DNA]</scope>
    <source>
        <strain evidence="2 3">DSM 14698</strain>
    </source>
</reference>
<dbReference type="Proteomes" id="UP000518300">
    <property type="component" value="Unassembled WGS sequence"/>
</dbReference>
<dbReference type="AlphaFoldDB" id="A0A848L938"/>
<protein>
    <submittedName>
        <fullName evidence="2">Uncharacterized protein</fullName>
    </submittedName>
</protein>
<evidence type="ECO:0000256" key="1">
    <source>
        <dbReference type="SAM" id="MobiDB-lite"/>
    </source>
</evidence>
<keyword evidence="3" id="KW-1185">Reference proteome</keyword>
<dbReference type="RefSeq" id="WP_169342648.1">
    <property type="nucleotide sequence ID" value="NZ_JABBJJ010000002.1"/>
</dbReference>